<evidence type="ECO:0000256" key="7">
    <source>
        <dbReference type="SAM" id="MobiDB-lite"/>
    </source>
</evidence>
<dbReference type="EMBL" id="JH993052">
    <property type="protein sequence ID" value="EKX38036.1"/>
    <property type="molecule type" value="Genomic_DNA"/>
</dbReference>
<keyword evidence="6" id="KW-0539">Nucleus</keyword>
<dbReference type="GO" id="GO:0003700">
    <property type="term" value="F:DNA-binding transcription factor activity"/>
    <property type="evidence" value="ECO:0007669"/>
    <property type="project" value="InterPro"/>
</dbReference>
<keyword evidence="5" id="KW-0804">Transcription</keyword>
<dbReference type="OrthoDB" id="552509at2759"/>
<dbReference type="HOGENOM" id="CLU_092984_4_1_1"/>
<dbReference type="PANTHER" id="PTHR46373:SF2">
    <property type="entry name" value="RWP-RK DOMAIN-CONTAINING PROTEIN"/>
    <property type="match status" value="1"/>
</dbReference>
<evidence type="ECO:0000256" key="5">
    <source>
        <dbReference type="ARBA" id="ARBA00023163"/>
    </source>
</evidence>
<dbReference type="RefSeq" id="XP_005825016.1">
    <property type="nucleotide sequence ID" value="XM_005824959.1"/>
</dbReference>
<reference evidence="10" key="3">
    <citation type="submission" date="2016-03" db="UniProtKB">
        <authorList>
            <consortium name="EnsemblProtists"/>
        </authorList>
    </citation>
    <scope>IDENTIFICATION</scope>
</reference>
<reference evidence="9 11" key="1">
    <citation type="journal article" date="2012" name="Nature">
        <title>Algal genomes reveal evolutionary mosaicism and the fate of nucleomorphs.</title>
        <authorList>
            <consortium name="DOE Joint Genome Institute"/>
            <person name="Curtis B.A."/>
            <person name="Tanifuji G."/>
            <person name="Burki F."/>
            <person name="Gruber A."/>
            <person name="Irimia M."/>
            <person name="Maruyama S."/>
            <person name="Arias M.C."/>
            <person name="Ball S.G."/>
            <person name="Gile G.H."/>
            <person name="Hirakawa Y."/>
            <person name="Hopkins J.F."/>
            <person name="Kuo A."/>
            <person name="Rensing S.A."/>
            <person name="Schmutz J."/>
            <person name="Symeonidi A."/>
            <person name="Elias M."/>
            <person name="Eveleigh R.J."/>
            <person name="Herman E.K."/>
            <person name="Klute M.J."/>
            <person name="Nakayama T."/>
            <person name="Obornik M."/>
            <person name="Reyes-Prieto A."/>
            <person name="Armbrust E.V."/>
            <person name="Aves S.J."/>
            <person name="Beiko R.G."/>
            <person name="Coutinho P."/>
            <person name="Dacks J.B."/>
            <person name="Durnford D.G."/>
            <person name="Fast N.M."/>
            <person name="Green B.R."/>
            <person name="Grisdale C.J."/>
            <person name="Hempel F."/>
            <person name="Henrissat B."/>
            <person name="Hoppner M.P."/>
            <person name="Ishida K."/>
            <person name="Kim E."/>
            <person name="Koreny L."/>
            <person name="Kroth P.G."/>
            <person name="Liu Y."/>
            <person name="Malik S.B."/>
            <person name="Maier U.G."/>
            <person name="McRose D."/>
            <person name="Mock T."/>
            <person name="Neilson J.A."/>
            <person name="Onodera N.T."/>
            <person name="Poole A.M."/>
            <person name="Pritham E.J."/>
            <person name="Richards T.A."/>
            <person name="Rocap G."/>
            <person name="Roy S.W."/>
            <person name="Sarai C."/>
            <person name="Schaack S."/>
            <person name="Shirato S."/>
            <person name="Slamovits C.H."/>
            <person name="Spencer D.F."/>
            <person name="Suzuki S."/>
            <person name="Worden A.Z."/>
            <person name="Zauner S."/>
            <person name="Barry K."/>
            <person name="Bell C."/>
            <person name="Bharti A.K."/>
            <person name="Crow J.A."/>
            <person name="Grimwood J."/>
            <person name="Kramer R."/>
            <person name="Lindquist E."/>
            <person name="Lucas S."/>
            <person name="Salamov A."/>
            <person name="McFadden G.I."/>
            <person name="Lane C.E."/>
            <person name="Keeling P.J."/>
            <person name="Gray M.W."/>
            <person name="Grigoriev I.V."/>
            <person name="Archibald J.M."/>
        </authorList>
    </citation>
    <scope>NUCLEOTIDE SEQUENCE</scope>
    <source>
        <strain evidence="9 11">CCMP2712</strain>
    </source>
</reference>
<feature type="compositionally biased region" description="Polar residues" evidence="7">
    <location>
        <begin position="80"/>
        <end position="94"/>
    </location>
</feature>
<evidence type="ECO:0000256" key="6">
    <source>
        <dbReference type="ARBA" id="ARBA00023242"/>
    </source>
</evidence>
<evidence type="ECO:0000313" key="9">
    <source>
        <dbReference type="EMBL" id="EKX38036.1"/>
    </source>
</evidence>
<evidence type="ECO:0000256" key="1">
    <source>
        <dbReference type="ARBA" id="ARBA00004049"/>
    </source>
</evidence>
<proteinExistence type="predicted"/>
<protein>
    <recommendedName>
        <fullName evidence="8">RWP-RK domain-containing protein</fullName>
    </recommendedName>
</protein>
<keyword evidence="11" id="KW-1185">Reference proteome</keyword>
<keyword evidence="3" id="KW-0175">Coiled coil</keyword>
<keyword evidence="2" id="KW-0805">Transcription regulation</keyword>
<keyword evidence="4" id="KW-0238">DNA-binding</keyword>
<evidence type="ECO:0000259" key="8">
    <source>
        <dbReference type="PROSITE" id="PS51519"/>
    </source>
</evidence>
<dbReference type="Pfam" id="PF02042">
    <property type="entry name" value="RWP-RK"/>
    <property type="match status" value="1"/>
</dbReference>
<comment type="function">
    <text evidence="1">Putative transcription factor.</text>
</comment>
<evidence type="ECO:0000256" key="2">
    <source>
        <dbReference type="ARBA" id="ARBA00023015"/>
    </source>
</evidence>
<name>L1IP17_GUITC</name>
<sequence>MSVVYPRQKKEKDSYYVTPGPLFLDQELIEKYYHIPQCEAARQIGISLTCLKSACRKLGLRRWPYTRKYFRKHEGEAASQEDSQTSETPSNNPDESPEEHDEDIYLSFSDIIYTEVIDHMMGKFDSNETVPSASVKDNATRTESEDRSLFPELKDIE</sequence>
<dbReference type="InterPro" id="IPR003035">
    <property type="entry name" value="RWP-RK_dom"/>
</dbReference>
<evidence type="ECO:0000256" key="4">
    <source>
        <dbReference type="ARBA" id="ARBA00023125"/>
    </source>
</evidence>
<evidence type="ECO:0000256" key="3">
    <source>
        <dbReference type="ARBA" id="ARBA00023054"/>
    </source>
</evidence>
<dbReference type="EnsemblProtists" id="EKX38036">
    <property type="protein sequence ID" value="EKX38036"/>
    <property type="gene ID" value="GUITHDRAFT_154797"/>
</dbReference>
<feature type="region of interest" description="Disordered" evidence="7">
    <location>
        <begin position="125"/>
        <end position="157"/>
    </location>
</feature>
<reference evidence="11" key="2">
    <citation type="submission" date="2012-11" db="EMBL/GenBank/DDBJ databases">
        <authorList>
            <person name="Kuo A."/>
            <person name="Curtis B.A."/>
            <person name="Tanifuji G."/>
            <person name="Burki F."/>
            <person name="Gruber A."/>
            <person name="Irimia M."/>
            <person name="Maruyama S."/>
            <person name="Arias M.C."/>
            <person name="Ball S.G."/>
            <person name="Gile G.H."/>
            <person name="Hirakawa Y."/>
            <person name="Hopkins J.F."/>
            <person name="Rensing S.A."/>
            <person name="Schmutz J."/>
            <person name="Symeonidi A."/>
            <person name="Elias M."/>
            <person name="Eveleigh R.J."/>
            <person name="Herman E.K."/>
            <person name="Klute M.J."/>
            <person name="Nakayama T."/>
            <person name="Obornik M."/>
            <person name="Reyes-Prieto A."/>
            <person name="Armbrust E.V."/>
            <person name="Aves S.J."/>
            <person name="Beiko R.G."/>
            <person name="Coutinho P."/>
            <person name="Dacks J.B."/>
            <person name="Durnford D.G."/>
            <person name="Fast N.M."/>
            <person name="Green B.R."/>
            <person name="Grisdale C."/>
            <person name="Hempe F."/>
            <person name="Henrissat B."/>
            <person name="Hoppner M.P."/>
            <person name="Ishida K.-I."/>
            <person name="Kim E."/>
            <person name="Koreny L."/>
            <person name="Kroth P.G."/>
            <person name="Liu Y."/>
            <person name="Malik S.-B."/>
            <person name="Maier U.G."/>
            <person name="McRose D."/>
            <person name="Mock T."/>
            <person name="Neilson J.A."/>
            <person name="Onodera N.T."/>
            <person name="Poole A.M."/>
            <person name="Pritham E.J."/>
            <person name="Richards T.A."/>
            <person name="Rocap G."/>
            <person name="Roy S.W."/>
            <person name="Sarai C."/>
            <person name="Schaack S."/>
            <person name="Shirato S."/>
            <person name="Slamovits C.H."/>
            <person name="Spencer D.F."/>
            <person name="Suzuki S."/>
            <person name="Worden A.Z."/>
            <person name="Zauner S."/>
            <person name="Barry K."/>
            <person name="Bell C."/>
            <person name="Bharti A.K."/>
            <person name="Crow J.A."/>
            <person name="Grimwood J."/>
            <person name="Kramer R."/>
            <person name="Lindquist E."/>
            <person name="Lucas S."/>
            <person name="Salamov A."/>
            <person name="McFadden G.I."/>
            <person name="Lane C.E."/>
            <person name="Keeling P.J."/>
            <person name="Gray M.W."/>
            <person name="Grigoriev I.V."/>
            <person name="Archibald J.M."/>
        </authorList>
    </citation>
    <scope>NUCLEOTIDE SEQUENCE</scope>
    <source>
        <strain evidence="11">CCMP2712</strain>
    </source>
</reference>
<dbReference type="PROSITE" id="PS51519">
    <property type="entry name" value="RWP_RK"/>
    <property type="match status" value="1"/>
</dbReference>
<feature type="compositionally biased region" description="Basic and acidic residues" evidence="7">
    <location>
        <begin position="138"/>
        <end position="157"/>
    </location>
</feature>
<dbReference type="PANTHER" id="PTHR46373">
    <property type="entry name" value="PROTEIN RKD4"/>
    <property type="match status" value="1"/>
</dbReference>
<feature type="compositionally biased region" description="Polar residues" evidence="7">
    <location>
        <begin position="127"/>
        <end position="137"/>
    </location>
</feature>
<dbReference type="AlphaFoldDB" id="L1IP17"/>
<evidence type="ECO:0000313" key="10">
    <source>
        <dbReference type="EnsemblProtists" id="EKX38036"/>
    </source>
</evidence>
<feature type="domain" description="RWP-RK" evidence="8">
    <location>
        <begin position="1"/>
        <end position="92"/>
    </location>
</feature>
<dbReference type="Proteomes" id="UP000011087">
    <property type="component" value="Unassembled WGS sequence"/>
</dbReference>
<dbReference type="KEGG" id="gtt:GUITHDRAFT_154797"/>
<dbReference type="PaxDb" id="55529-EKX38036"/>
<gene>
    <name evidence="9" type="ORF">GUITHDRAFT_154797</name>
</gene>
<organism evidence="9">
    <name type="scientific">Guillardia theta (strain CCMP2712)</name>
    <name type="common">Cryptophyte</name>
    <dbReference type="NCBI Taxonomy" id="905079"/>
    <lineage>
        <taxon>Eukaryota</taxon>
        <taxon>Cryptophyceae</taxon>
        <taxon>Pyrenomonadales</taxon>
        <taxon>Geminigeraceae</taxon>
        <taxon>Guillardia</taxon>
    </lineage>
</organism>
<feature type="region of interest" description="Disordered" evidence="7">
    <location>
        <begin position="74"/>
        <end position="101"/>
    </location>
</feature>
<accession>L1IP17</accession>
<dbReference type="GeneID" id="17294829"/>
<evidence type="ECO:0000313" key="11">
    <source>
        <dbReference type="Proteomes" id="UP000011087"/>
    </source>
</evidence>
<dbReference type="GO" id="GO:0003677">
    <property type="term" value="F:DNA binding"/>
    <property type="evidence" value="ECO:0007669"/>
    <property type="project" value="UniProtKB-KW"/>
</dbReference>
<dbReference type="InterPro" id="IPR044607">
    <property type="entry name" value="RKD-like"/>
</dbReference>